<evidence type="ECO:0000259" key="2">
    <source>
        <dbReference type="PROSITE" id="PS50878"/>
    </source>
</evidence>
<evidence type="ECO:0000313" key="3">
    <source>
        <dbReference type="EMBL" id="SPC94538.1"/>
    </source>
</evidence>
<proteinExistence type="predicted"/>
<dbReference type="PROSITE" id="PS50878">
    <property type="entry name" value="RT_POL"/>
    <property type="match status" value="1"/>
</dbReference>
<accession>A0A2N9G4S6</accession>
<organism evidence="3">
    <name type="scientific">Fagus sylvatica</name>
    <name type="common">Beechnut</name>
    <dbReference type="NCBI Taxonomy" id="28930"/>
    <lineage>
        <taxon>Eukaryota</taxon>
        <taxon>Viridiplantae</taxon>
        <taxon>Streptophyta</taxon>
        <taxon>Embryophyta</taxon>
        <taxon>Tracheophyta</taxon>
        <taxon>Spermatophyta</taxon>
        <taxon>Magnoliopsida</taxon>
        <taxon>eudicotyledons</taxon>
        <taxon>Gunneridae</taxon>
        <taxon>Pentapetalae</taxon>
        <taxon>rosids</taxon>
        <taxon>fabids</taxon>
        <taxon>Fagales</taxon>
        <taxon>Fagaceae</taxon>
        <taxon>Fagus</taxon>
    </lineage>
</organism>
<reference evidence="3" key="1">
    <citation type="submission" date="2018-02" db="EMBL/GenBank/DDBJ databases">
        <authorList>
            <person name="Cohen D.B."/>
            <person name="Kent A.D."/>
        </authorList>
    </citation>
    <scope>NUCLEOTIDE SEQUENCE</scope>
</reference>
<evidence type="ECO:0000256" key="1">
    <source>
        <dbReference type="SAM" id="Phobius"/>
    </source>
</evidence>
<dbReference type="SUPFAM" id="SSF56219">
    <property type="entry name" value="DNase I-like"/>
    <property type="match status" value="1"/>
</dbReference>
<dbReference type="EMBL" id="OIVN01001487">
    <property type="protein sequence ID" value="SPC94538.1"/>
    <property type="molecule type" value="Genomic_DNA"/>
</dbReference>
<name>A0A2N9G4S6_FAGSY</name>
<dbReference type="PANTHER" id="PTHR33116">
    <property type="entry name" value="REVERSE TRANSCRIPTASE ZINC-BINDING DOMAIN-CONTAINING PROTEIN-RELATED-RELATED"/>
    <property type="match status" value="1"/>
</dbReference>
<dbReference type="PANTHER" id="PTHR33116:SF78">
    <property type="entry name" value="OS12G0587133 PROTEIN"/>
    <property type="match status" value="1"/>
</dbReference>
<keyword evidence="1" id="KW-0812">Transmembrane</keyword>
<dbReference type="InterPro" id="IPR026960">
    <property type="entry name" value="RVT-Znf"/>
</dbReference>
<dbReference type="GO" id="GO:0003824">
    <property type="term" value="F:catalytic activity"/>
    <property type="evidence" value="ECO:0007669"/>
    <property type="project" value="InterPro"/>
</dbReference>
<feature type="transmembrane region" description="Helical" evidence="1">
    <location>
        <begin position="466"/>
        <end position="486"/>
    </location>
</feature>
<dbReference type="Pfam" id="PF00078">
    <property type="entry name" value="RVT_1"/>
    <property type="match status" value="1"/>
</dbReference>
<feature type="transmembrane region" description="Helical" evidence="1">
    <location>
        <begin position="1156"/>
        <end position="1183"/>
    </location>
</feature>
<dbReference type="Gene3D" id="3.60.10.10">
    <property type="entry name" value="Endonuclease/exonuclease/phosphatase"/>
    <property type="match status" value="1"/>
</dbReference>
<feature type="transmembrane region" description="Helical" evidence="1">
    <location>
        <begin position="1379"/>
        <end position="1400"/>
    </location>
</feature>
<keyword evidence="1" id="KW-1133">Transmembrane helix</keyword>
<dbReference type="Pfam" id="PF13966">
    <property type="entry name" value="zf-RVT"/>
    <property type="match status" value="1"/>
</dbReference>
<dbReference type="InterPro" id="IPR036691">
    <property type="entry name" value="Endo/exonu/phosph_ase_sf"/>
</dbReference>
<gene>
    <name evidence="3" type="ORF">FSB_LOCUS22420</name>
</gene>
<protein>
    <recommendedName>
        <fullName evidence="2">Reverse transcriptase domain-containing protein</fullName>
    </recommendedName>
</protein>
<feature type="transmembrane region" description="Helical" evidence="1">
    <location>
        <begin position="1339"/>
        <end position="1358"/>
    </location>
</feature>
<dbReference type="Pfam" id="PF03372">
    <property type="entry name" value="Exo_endo_phos"/>
    <property type="match status" value="1"/>
</dbReference>
<feature type="transmembrane region" description="Helical" evidence="1">
    <location>
        <begin position="439"/>
        <end position="459"/>
    </location>
</feature>
<dbReference type="CDD" id="cd01650">
    <property type="entry name" value="RT_nLTR_like"/>
    <property type="match status" value="1"/>
</dbReference>
<keyword evidence="1" id="KW-0472">Membrane</keyword>
<dbReference type="InterPro" id="IPR000477">
    <property type="entry name" value="RT_dom"/>
</dbReference>
<feature type="transmembrane region" description="Helical" evidence="1">
    <location>
        <begin position="1313"/>
        <end position="1333"/>
    </location>
</feature>
<dbReference type="InterPro" id="IPR005135">
    <property type="entry name" value="Endo/exonuclease/phosphatase"/>
</dbReference>
<feature type="domain" description="Reverse transcriptase" evidence="2">
    <location>
        <begin position="727"/>
        <end position="971"/>
    </location>
</feature>
<sequence>MKNDRGTFIEILEFHSGSQQGGIRVSEGCGGVGWAYFEKELLRFFLNEKSPLMSCSVVGGQRQDGVSVNLGRKSDLGKGFVYGLLAVEIHRPKSRAQLLVDAPRPARRCDFIWKPRHKTLRITCSEGNLRQAKLAWIKDPKQARIVDFRAQEPRVNEVAQQAGKGTWVPKQTQPLLGLVDQLEMLSWPSPSLVDQSGVASSLKEEDGLMAEEAIRDLVLHSSVSNVLGVEGVTLGDVMEFKVVGTEIAPPLMVDGVSGNGSLALPLAWSTRPDSERIQSPIVCEPLAKIAPLSFSKFTDQYSGDVLALGKGDVFMELMRKERKVDILQSLANLQGQLKKRIVSWNVRGLNNPRKREGLKNLLRDWKGDIVCLQESKLDVVDQRLIRSLWGNVYAGWEALPAVNTAGGIILMWDKKVLEKLDVHIGEYSVSCQWRSLDDGFVWTGLGFMVLIWILCVVIFGRSYWGCGIAGLLHGICLGTLMLFDILGSDWVAQWFGFAICLELIRFWCQLIGRIIFLMFAKSFLPRPISDHSLLLVESGGMARGRSAFKFENIWLKVDGFLDKIQGWWSSYSFSGPPSLVLARKLKALKEALKIWNKEVFGDVDLRKKGVMADIGRLDEQEFQGVLSDEEREGDNTMKFFHKMANSNRRRNRAQVIEVDRVSYDEEADIRKQMVLFYTNLYQESEDWRPDVDGLPFAAIGEEDCRLLERNFDKEEVLQEDIMGFFGEVYEQGQFEKSLNATFIALIPKKPNYVNIKDFRPISLIGSIYKLLAKVLANRLRGVFDGLVSESQNAFVGGRQMVDSVLIANECLDSRLKSGVPGILCKVDIEKAYDHVNWNWLIHLLGRIDFGSKWKGWIQACISTVRFSVLVNGSPAGFFGSSREGFKVNGTRTEEVCVSHLLYADDTMLMCDAVPEQLMYIRLVLSCFEAATGLRVNLAKSEMVPIGDVGNLAVLADILCYGEAVGWVAGLYVSKGGRLTLLKSMLSSLPTYYLSLFTIPVSVAKRLEKLERNFLWGGSGEDSKHSMVRWDTVCSPIDREGLGIRLLVPLNRALLGKWLWRFGVEESRLWRRVVASRHGVVNGGWCTCQWAGGDRVRLWHDCWCGDMALKDVFPNIFECASHKDAFLNEHPCGRLRMDLGGILGRMAGLTFDHSMKLFVILLMLFFFGKVFGAPKLLIGFVSLFGRRLRNKILTCDNLSKRGYTLVSWCCMCCCNGETVDHLLIHCSVASALWSWILGVFGISWVLPQTVAELLFSWWNGLGRHSSDVWNLVPLCLMWIVWKECNSHSRRDNFFRVFERKMEEKHNRLEESGRNLAVSWALCAVCLVGHLSHFFGAQASWIHAFHSTGFHLSLSLFTLLGPGRQLILDGVRSLFKGNPNMNTLVGLGALSSFTVSSIAALIPKLVDSDP</sequence>